<dbReference type="InterPro" id="IPR025177">
    <property type="entry name" value="MciZ"/>
</dbReference>
<reference evidence="2" key="1">
    <citation type="journal article" date="2019" name="Int. J. Syst. Evol. Microbiol.">
        <title>The Global Catalogue of Microorganisms (GCM) 10K type strain sequencing project: providing services to taxonomists for standard genome sequencing and annotation.</title>
        <authorList>
            <consortium name="The Broad Institute Genomics Platform"/>
            <consortium name="The Broad Institute Genome Sequencing Center for Infectious Disease"/>
            <person name="Wu L."/>
            <person name="Ma J."/>
        </authorList>
    </citation>
    <scope>NUCLEOTIDE SEQUENCE [LARGE SCALE GENOMIC DNA]</scope>
    <source>
        <strain evidence="2">CGMCC 1.18575</strain>
    </source>
</reference>
<keyword evidence="2" id="KW-1185">Reference proteome</keyword>
<sequence length="52" mass="6115">MKKYAEPGRLRLVGKAWEIRHALRQEQKNRESRLPLTVLLADLLKKQRCGES</sequence>
<evidence type="ECO:0000313" key="2">
    <source>
        <dbReference type="Proteomes" id="UP001596113"/>
    </source>
</evidence>
<organism evidence="1 2">
    <name type="scientific">Cohnella soli</name>
    <dbReference type="NCBI Taxonomy" id="425005"/>
    <lineage>
        <taxon>Bacteria</taxon>
        <taxon>Bacillati</taxon>
        <taxon>Bacillota</taxon>
        <taxon>Bacilli</taxon>
        <taxon>Bacillales</taxon>
        <taxon>Paenibacillaceae</taxon>
        <taxon>Cohnella</taxon>
    </lineage>
</organism>
<accession>A0ABW0HRX9</accession>
<dbReference type="EMBL" id="JBHSMI010000025">
    <property type="protein sequence ID" value="MFC5403896.1"/>
    <property type="molecule type" value="Genomic_DNA"/>
</dbReference>
<evidence type="ECO:0000313" key="1">
    <source>
        <dbReference type="EMBL" id="MFC5403896.1"/>
    </source>
</evidence>
<proteinExistence type="predicted"/>
<dbReference type="Proteomes" id="UP001596113">
    <property type="component" value="Unassembled WGS sequence"/>
</dbReference>
<dbReference type="RefSeq" id="WP_378134413.1">
    <property type="nucleotide sequence ID" value="NZ_JBHSMI010000025.1"/>
</dbReference>
<protein>
    <submittedName>
        <fullName evidence="1">Z-ring formation inhibitor MciZ</fullName>
    </submittedName>
</protein>
<dbReference type="Pfam" id="PF13072">
    <property type="entry name" value="MciZ"/>
    <property type="match status" value="1"/>
</dbReference>
<comment type="caution">
    <text evidence="1">The sequence shown here is derived from an EMBL/GenBank/DDBJ whole genome shotgun (WGS) entry which is preliminary data.</text>
</comment>
<name>A0ABW0HRX9_9BACL</name>
<gene>
    <name evidence="1" type="primary">mciZ</name>
    <name evidence="1" type="ORF">ACFPOF_14215</name>
</gene>